<keyword evidence="1" id="KW-0175">Coiled coil</keyword>
<dbReference type="PANTHER" id="PTHR31016:SF12">
    <property type="entry name" value="OS05G0315200 PROTEIN"/>
    <property type="match status" value="1"/>
</dbReference>
<evidence type="ECO:0000313" key="3">
    <source>
        <dbReference type="Proteomes" id="UP000235145"/>
    </source>
</evidence>
<name>A0A9R1UU31_LACSA</name>
<dbReference type="Proteomes" id="UP000235145">
    <property type="component" value="Unassembled WGS sequence"/>
</dbReference>
<gene>
    <name evidence="2" type="ORF">LSAT_V11C800428050</name>
</gene>
<evidence type="ECO:0000313" key="2">
    <source>
        <dbReference type="EMBL" id="KAJ0192923.1"/>
    </source>
</evidence>
<feature type="coiled-coil region" evidence="1">
    <location>
        <begin position="21"/>
        <end position="92"/>
    </location>
</feature>
<reference evidence="2 3" key="1">
    <citation type="journal article" date="2017" name="Nat. Commun.">
        <title>Genome assembly with in vitro proximity ligation data and whole-genome triplication in lettuce.</title>
        <authorList>
            <person name="Reyes-Chin-Wo S."/>
            <person name="Wang Z."/>
            <person name="Yang X."/>
            <person name="Kozik A."/>
            <person name="Arikit S."/>
            <person name="Song C."/>
            <person name="Xia L."/>
            <person name="Froenicke L."/>
            <person name="Lavelle D.O."/>
            <person name="Truco M.J."/>
            <person name="Xia R."/>
            <person name="Zhu S."/>
            <person name="Xu C."/>
            <person name="Xu H."/>
            <person name="Xu X."/>
            <person name="Cox K."/>
            <person name="Korf I."/>
            <person name="Meyers B.C."/>
            <person name="Michelmore R.W."/>
        </authorList>
    </citation>
    <scope>NUCLEOTIDE SEQUENCE [LARGE SCALE GENOMIC DNA]</scope>
    <source>
        <strain evidence="3">cv. Salinas</strain>
        <tissue evidence="2">Seedlings</tissue>
    </source>
</reference>
<sequence>MRYMIWVLVEFQVSMAMAAKAKVLLRELKTVKADLAFAKERCGQLEEENRSLRESGGEGGRLEDDDLIRLQLESLLAEKARLAQENSVYARENRFLREIVEYHQLTMQDVVYIDETKEEVSQVYPINNMPFTSTPQNINQHVIVTPTNPFLVNPEDQQNNSPM</sequence>
<dbReference type="PANTHER" id="PTHR31016">
    <property type="entry name" value="OS04G0228100 PROTEIN"/>
    <property type="match status" value="1"/>
</dbReference>
<organism evidence="2 3">
    <name type="scientific">Lactuca sativa</name>
    <name type="common">Garden lettuce</name>
    <dbReference type="NCBI Taxonomy" id="4236"/>
    <lineage>
        <taxon>Eukaryota</taxon>
        <taxon>Viridiplantae</taxon>
        <taxon>Streptophyta</taxon>
        <taxon>Embryophyta</taxon>
        <taxon>Tracheophyta</taxon>
        <taxon>Spermatophyta</taxon>
        <taxon>Magnoliopsida</taxon>
        <taxon>eudicotyledons</taxon>
        <taxon>Gunneridae</taxon>
        <taxon>Pentapetalae</taxon>
        <taxon>asterids</taxon>
        <taxon>campanulids</taxon>
        <taxon>Asterales</taxon>
        <taxon>Asteraceae</taxon>
        <taxon>Cichorioideae</taxon>
        <taxon>Cichorieae</taxon>
        <taxon>Lactucinae</taxon>
        <taxon>Lactuca</taxon>
    </lineage>
</organism>
<dbReference type="EMBL" id="NBSK02000008">
    <property type="protein sequence ID" value="KAJ0192923.1"/>
    <property type="molecule type" value="Genomic_DNA"/>
</dbReference>
<accession>A0A9R1UU31</accession>
<dbReference type="AlphaFoldDB" id="A0A9R1UU31"/>
<proteinExistence type="predicted"/>
<keyword evidence="3" id="KW-1185">Reference proteome</keyword>
<protein>
    <submittedName>
        <fullName evidence="2">Uncharacterized protein</fullName>
    </submittedName>
</protein>
<comment type="caution">
    <text evidence="2">The sequence shown here is derived from an EMBL/GenBank/DDBJ whole genome shotgun (WGS) entry which is preliminary data.</text>
</comment>
<evidence type="ECO:0000256" key="1">
    <source>
        <dbReference type="SAM" id="Coils"/>
    </source>
</evidence>